<keyword evidence="2" id="KW-0456">Lyase</keyword>
<dbReference type="EMBL" id="BTGC01000003">
    <property type="protein sequence ID" value="GMM50823.1"/>
    <property type="molecule type" value="Genomic_DNA"/>
</dbReference>
<comment type="caution">
    <text evidence="2">The sequence shown here is derived from an EMBL/GenBank/DDBJ whole genome shotgun (WGS) entry which is preliminary data.</text>
</comment>
<dbReference type="InterPro" id="IPR036038">
    <property type="entry name" value="Aminotransferase-like"/>
</dbReference>
<dbReference type="Proteomes" id="UP001362899">
    <property type="component" value="Unassembled WGS sequence"/>
</dbReference>
<keyword evidence="3" id="KW-1185">Reference proteome</keyword>
<feature type="region of interest" description="Disordered" evidence="1">
    <location>
        <begin position="1"/>
        <end position="20"/>
    </location>
</feature>
<sequence length="275" mass="30711">MKLRPLSKEGESQFANALEKSSPLPPDLKLLATLRYDTNLKHLTRRVPIAMEDSDEDTFFLSKIHHKKLKYNARLLGWDINVSHTQMVNKMLEAVQTASTQGEHSALKIRLTVDRFGAMDATASPVLERDNLFSGLSTQSQELKDSTDPVFEVYVDKERFKPAVVNMIKTTDRSMYNTLRERNGVFVNSSKEVLLIGTDNDILEGSITNVAFLRGKEWVTPKLDNGGMVGAVRSFLLELGYIKEGVIKADTLVDGEYVLLFNGVQGVCAGKICLK</sequence>
<proteinExistence type="predicted"/>
<feature type="compositionally biased region" description="Basic and acidic residues" evidence="1">
    <location>
        <begin position="1"/>
        <end position="11"/>
    </location>
</feature>
<dbReference type="Gene3D" id="3.20.10.10">
    <property type="entry name" value="D-amino Acid Aminotransferase, subunit A, domain 2"/>
    <property type="match status" value="1"/>
</dbReference>
<evidence type="ECO:0000256" key="1">
    <source>
        <dbReference type="SAM" id="MobiDB-lite"/>
    </source>
</evidence>
<dbReference type="InterPro" id="IPR043132">
    <property type="entry name" value="BCAT-like_C"/>
</dbReference>
<accession>A0AAV5RH88</accession>
<dbReference type="InterPro" id="IPR001544">
    <property type="entry name" value="Aminotrans_IV"/>
</dbReference>
<dbReference type="SUPFAM" id="SSF56752">
    <property type="entry name" value="D-aminoacid aminotransferase-like PLP-dependent enzymes"/>
    <property type="match status" value="1"/>
</dbReference>
<organism evidence="2 3">
    <name type="scientific">Starmerella bacillaris</name>
    <name type="common">Yeast</name>
    <name type="synonym">Candida zemplinina</name>
    <dbReference type="NCBI Taxonomy" id="1247836"/>
    <lineage>
        <taxon>Eukaryota</taxon>
        <taxon>Fungi</taxon>
        <taxon>Dikarya</taxon>
        <taxon>Ascomycota</taxon>
        <taxon>Saccharomycotina</taxon>
        <taxon>Dipodascomycetes</taxon>
        <taxon>Dipodascales</taxon>
        <taxon>Trichomonascaceae</taxon>
        <taxon>Starmerella</taxon>
    </lineage>
</organism>
<reference evidence="2 3" key="1">
    <citation type="journal article" date="2023" name="Elife">
        <title>Identification of key yeast species and microbe-microbe interactions impacting larval growth of Drosophila in the wild.</title>
        <authorList>
            <person name="Mure A."/>
            <person name="Sugiura Y."/>
            <person name="Maeda R."/>
            <person name="Honda K."/>
            <person name="Sakurai N."/>
            <person name="Takahashi Y."/>
            <person name="Watada M."/>
            <person name="Katoh T."/>
            <person name="Gotoh A."/>
            <person name="Gotoh Y."/>
            <person name="Taniguchi I."/>
            <person name="Nakamura K."/>
            <person name="Hayashi T."/>
            <person name="Katayama T."/>
            <person name="Uemura T."/>
            <person name="Hattori Y."/>
        </authorList>
    </citation>
    <scope>NUCLEOTIDE SEQUENCE [LARGE SCALE GENOMIC DNA]</scope>
    <source>
        <strain evidence="2 3">SB-73</strain>
    </source>
</reference>
<protein>
    <submittedName>
        <fullName evidence="2">Aminodeoxychorismate lyase</fullName>
    </submittedName>
</protein>
<dbReference type="GO" id="GO:0016829">
    <property type="term" value="F:lyase activity"/>
    <property type="evidence" value="ECO:0007669"/>
    <property type="project" value="UniProtKB-KW"/>
</dbReference>
<gene>
    <name evidence="2" type="ORF">DASB73_017810</name>
</gene>
<name>A0AAV5RH88_STABA</name>
<evidence type="ECO:0000313" key="2">
    <source>
        <dbReference type="EMBL" id="GMM50823.1"/>
    </source>
</evidence>
<dbReference type="AlphaFoldDB" id="A0AAV5RH88"/>
<dbReference type="Pfam" id="PF01063">
    <property type="entry name" value="Aminotran_4"/>
    <property type="match status" value="1"/>
</dbReference>
<evidence type="ECO:0000313" key="3">
    <source>
        <dbReference type="Proteomes" id="UP001362899"/>
    </source>
</evidence>